<proteinExistence type="inferred from homology"/>
<organism evidence="6 7">
    <name type="scientific">Timema podura</name>
    <name type="common">Walking stick</name>
    <dbReference type="NCBI Taxonomy" id="61482"/>
    <lineage>
        <taxon>Eukaryota</taxon>
        <taxon>Metazoa</taxon>
        <taxon>Ecdysozoa</taxon>
        <taxon>Arthropoda</taxon>
        <taxon>Hexapoda</taxon>
        <taxon>Insecta</taxon>
        <taxon>Pterygota</taxon>
        <taxon>Neoptera</taxon>
        <taxon>Polyneoptera</taxon>
        <taxon>Phasmatodea</taxon>
        <taxon>Timematodea</taxon>
        <taxon>Timematoidea</taxon>
        <taxon>Timematidae</taxon>
        <taxon>Timema</taxon>
    </lineage>
</organism>
<dbReference type="PANTHER" id="PTHR11177:SF360">
    <property type="entry name" value="CHITINASE 4-RELATED"/>
    <property type="match status" value="1"/>
</dbReference>
<keyword evidence="7" id="KW-1185">Reference proteome</keyword>
<dbReference type="InterPro" id="IPR011583">
    <property type="entry name" value="Chitinase_II/V-like_cat"/>
</dbReference>
<evidence type="ECO:0000256" key="1">
    <source>
        <dbReference type="ARBA" id="ARBA00022801"/>
    </source>
</evidence>
<evidence type="ECO:0000313" key="6">
    <source>
        <dbReference type="EMBL" id="CAG2057945.1"/>
    </source>
</evidence>
<dbReference type="InterPro" id="IPR017853">
    <property type="entry name" value="GH"/>
</dbReference>
<dbReference type="PROSITE" id="PS01095">
    <property type="entry name" value="GH18_1"/>
    <property type="match status" value="1"/>
</dbReference>
<dbReference type="InterPro" id="IPR001579">
    <property type="entry name" value="Glyco_hydro_18_chit_AS"/>
</dbReference>
<accession>A0ABN7NWH2</accession>
<dbReference type="Gene3D" id="3.20.20.80">
    <property type="entry name" value="Glycosidases"/>
    <property type="match status" value="1"/>
</dbReference>
<protein>
    <recommendedName>
        <fullName evidence="5">GH18 domain-containing protein</fullName>
    </recommendedName>
</protein>
<comment type="similarity">
    <text evidence="4">Belongs to the glycosyl hydrolase 18 family.</text>
</comment>
<sequence>SAVELNTTSALANYATEAGHSKIKLAIWNSRVVCYFDSWSLTRTGDDQYRIEDIDPSLCTHVIYAFADLASDGTIQVGDPSTDLPSGLDGYNRLNLLKQQNPNLKTLISIGGEDAGSAIFSRVFNSEELRAMFVDNAVIFVEENGFDGLDIDWEFPGEGTGSSTSDKVAFTDTLVDLRTRFTPLGLLLTVACSSPSYFLSGSYDVPSIAENVDFINLMTYDFHSSSELTTGLNAPLYAREGDAVKELNVNAGVENWLNNGAPAEKIVLGMGFFGNAFTLRHPSDNGRLYLEEVYPHLRGKKVENHYRKTTLSTTDRYSNLDLPVIGSIVYCESDALDHGATEAGL</sequence>
<name>A0ABN7NWH2_TIMPD</name>
<keyword evidence="1 3" id="KW-0378">Hydrolase</keyword>
<dbReference type="Pfam" id="PF00704">
    <property type="entry name" value="Glyco_hydro_18"/>
    <property type="match status" value="1"/>
</dbReference>
<evidence type="ECO:0000256" key="4">
    <source>
        <dbReference type="RuleBase" id="RU004453"/>
    </source>
</evidence>
<evidence type="ECO:0000259" key="5">
    <source>
        <dbReference type="PROSITE" id="PS51910"/>
    </source>
</evidence>
<dbReference type="EMBL" id="CAJPIN010006341">
    <property type="protein sequence ID" value="CAG2057945.1"/>
    <property type="molecule type" value="Genomic_DNA"/>
</dbReference>
<comment type="caution">
    <text evidence="6">The sequence shown here is derived from an EMBL/GenBank/DDBJ whole genome shotgun (WGS) entry which is preliminary data.</text>
</comment>
<gene>
    <name evidence="6" type="ORF">TPAB3V08_LOCUS4920</name>
</gene>
<dbReference type="PANTHER" id="PTHR11177">
    <property type="entry name" value="CHITINASE"/>
    <property type="match status" value="1"/>
</dbReference>
<feature type="non-terminal residue" evidence="6">
    <location>
        <position position="1"/>
    </location>
</feature>
<dbReference type="InterPro" id="IPR029070">
    <property type="entry name" value="Chitinase_insertion_sf"/>
</dbReference>
<dbReference type="SUPFAM" id="SSF51445">
    <property type="entry name" value="(Trans)glycosidases"/>
    <property type="match status" value="1"/>
</dbReference>
<dbReference type="PROSITE" id="PS51910">
    <property type="entry name" value="GH18_2"/>
    <property type="match status" value="1"/>
</dbReference>
<evidence type="ECO:0000313" key="7">
    <source>
        <dbReference type="Proteomes" id="UP001153148"/>
    </source>
</evidence>
<dbReference type="InterPro" id="IPR050314">
    <property type="entry name" value="Glycosyl_Hydrlase_18"/>
</dbReference>
<keyword evidence="2 3" id="KW-0326">Glycosidase</keyword>
<dbReference type="InterPro" id="IPR001223">
    <property type="entry name" value="Glyco_hydro18_cat"/>
</dbReference>
<evidence type="ECO:0000256" key="2">
    <source>
        <dbReference type="ARBA" id="ARBA00023295"/>
    </source>
</evidence>
<dbReference type="SMART" id="SM00636">
    <property type="entry name" value="Glyco_18"/>
    <property type="match status" value="1"/>
</dbReference>
<reference evidence="6" key="1">
    <citation type="submission" date="2021-03" db="EMBL/GenBank/DDBJ databases">
        <authorList>
            <person name="Tran Van P."/>
        </authorList>
    </citation>
    <scope>NUCLEOTIDE SEQUENCE</scope>
</reference>
<evidence type="ECO:0000256" key="3">
    <source>
        <dbReference type="RuleBase" id="RU000489"/>
    </source>
</evidence>
<dbReference type="Gene3D" id="3.10.50.10">
    <property type="match status" value="1"/>
</dbReference>
<feature type="domain" description="GH18" evidence="5">
    <location>
        <begin position="30"/>
        <end position="345"/>
    </location>
</feature>
<dbReference type="Proteomes" id="UP001153148">
    <property type="component" value="Unassembled WGS sequence"/>
</dbReference>